<dbReference type="WBParaSite" id="Gr19_v10_g7099.t1">
    <property type="protein sequence ID" value="Gr19_v10_g7099.t1"/>
    <property type="gene ID" value="Gr19_v10_g7099"/>
</dbReference>
<evidence type="ECO:0000313" key="5">
    <source>
        <dbReference type="WBParaSite" id="Gr19_v10_g7099.t1"/>
    </source>
</evidence>
<proteinExistence type="predicted"/>
<evidence type="ECO:0000259" key="3">
    <source>
        <dbReference type="PROSITE" id="PS51670"/>
    </source>
</evidence>
<keyword evidence="4" id="KW-1185">Reference proteome</keyword>
<dbReference type="InterPro" id="IPR003582">
    <property type="entry name" value="ShKT_dom"/>
</dbReference>
<evidence type="ECO:0000256" key="2">
    <source>
        <dbReference type="SAM" id="SignalP"/>
    </source>
</evidence>
<dbReference type="PANTHER" id="PTHR21724">
    <property type="entry name" value="SHKT DOMAIN-CONTAINING PROTEIN"/>
    <property type="match status" value="1"/>
</dbReference>
<evidence type="ECO:0000313" key="4">
    <source>
        <dbReference type="Proteomes" id="UP000887572"/>
    </source>
</evidence>
<feature type="domain" description="ShKT" evidence="3">
    <location>
        <begin position="263"/>
        <end position="300"/>
    </location>
</feature>
<feature type="chain" id="PRO_5036695982" evidence="2">
    <location>
        <begin position="27"/>
        <end position="300"/>
    </location>
</feature>
<reference evidence="5" key="1">
    <citation type="submission" date="2022-11" db="UniProtKB">
        <authorList>
            <consortium name="WormBaseParasite"/>
        </authorList>
    </citation>
    <scope>IDENTIFICATION</scope>
</reference>
<evidence type="ECO:0000256" key="1">
    <source>
        <dbReference type="PROSITE-ProRule" id="PRU01005"/>
    </source>
</evidence>
<accession>A0A914I614</accession>
<dbReference type="PROSITE" id="PS51670">
    <property type="entry name" value="SHKT"/>
    <property type="match status" value="1"/>
</dbReference>
<organism evidence="4 5">
    <name type="scientific">Globodera rostochiensis</name>
    <name type="common">Golden nematode worm</name>
    <name type="synonym">Heterodera rostochiensis</name>
    <dbReference type="NCBI Taxonomy" id="31243"/>
    <lineage>
        <taxon>Eukaryota</taxon>
        <taxon>Metazoa</taxon>
        <taxon>Ecdysozoa</taxon>
        <taxon>Nematoda</taxon>
        <taxon>Chromadorea</taxon>
        <taxon>Rhabditida</taxon>
        <taxon>Tylenchina</taxon>
        <taxon>Tylenchomorpha</taxon>
        <taxon>Tylenchoidea</taxon>
        <taxon>Heteroderidae</taxon>
        <taxon>Heteroderinae</taxon>
        <taxon>Globodera</taxon>
    </lineage>
</organism>
<comment type="caution">
    <text evidence="1">Lacks conserved residue(s) required for the propagation of feature annotation.</text>
</comment>
<dbReference type="Pfam" id="PF01549">
    <property type="entry name" value="ShK"/>
    <property type="match status" value="3"/>
</dbReference>
<dbReference type="PANTHER" id="PTHR21724:SF109">
    <property type="entry name" value="SHKT DOMAIN-CONTAINING PROTEIN"/>
    <property type="match status" value="1"/>
</dbReference>
<dbReference type="AlphaFoldDB" id="A0A914I614"/>
<sequence>MPLRALLDLLGVLFVHFALHIFSALAQQRLDRCFDGTNFVAGSQGCADEAGSLTTQSTAVTAQPICEAFFGTEPTAADVATNTHPCYMPDNKPMASKCRHRCKTCCLLPNYGSCDDQPSGEVPCTQSICAVERFAVKVCPRTCGRCVDHLRGREETKYCDDEEETGNCVMLKESGLCTSSDAAAMCALTCNDPQTNNQLCEQYTRNVSAAVTAMTGRQSFTALPNGDLSEDCAANKHLCDNEFYKDLMRRYCEGTCAGGGGECADRSENCLHWKRNGFCENEFYSLETRTDECGETCGLC</sequence>
<dbReference type="Gene3D" id="1.10.10.1870">
    <property type="entry name" value="ShTK domain-like"/>
    <property type="match status" value="1"/>
</dbReference>
<feature type="signal peptide" evidence="2">
    <location>
        <begin position="1"/>
        <end position="26"/>
    </location>
</feature>
<dbReference type="Gene3D" id="1.10.10.1940">
    <property type="match status" value="1"/>
</dbReference>
<keyword evidence="2" id="KW-0732">Signal</keyword>
<dbReference type="Proteomes" id="UP000887572">
    <property type="component" value="Unplaced"/>
</dbReference>
<dbReference type="SMART" id="SM00254">
    <property type="entry name" value="ShKT"/>
    <property type="match status" value="4"/>
</dbReference>
<protein>
    <submittedName>
        <fullName evidence="5">ShKT domain-containing protein</fullName>
    </submittedName>
</protein>
<name>A0A914I614_GLORO</name>